<feature type="chain" id="PRO_5005892155" evidence="2">
    <location>
        <begin position="18"/>
        <end position="769"/>
    </location>
</feature>
<feature type="signal peptide" evidence="2">
    <location>
        <begin position="1"/>
        <end position="17"/>
    </location>
</feature>
<dbReference type="Gene3D" id="2.120.10.30">
    <property type="entry name" value="TolB, C-terminal domain"/>
    <property type="match status" value="2"/>
</dbReference>
<dbReference type="SUPFAM" id="SSF82171">
    <property type="entry name" value="DPP6 N-terminal domain-like"/>
    <property type="match status" value="2"/>
</dbReference>
<evidence type="ECO:0000256" key="2">
    <source>
        <dbReference type="SAM" id="SignalP"/>
    </source>
</evidence>
<keyword evidence="2" id="KW-0732">Signal</keyword>
<dbReference type="PANTHER" id="PTHR36842">
    <property type="entry name" value="PROTEIN TOLB HOMOLOG"/>
    <property type="match status" value="1"/>
</dbReference>
<accession>A0A0N4ZSD5</accession>
<comment type="similarity">
    <text evidence="1">Belongs to the TolB family.</text>
</comment>
<keyword evidence="3" id="KW-1185">Reference proteome</keyword>
<dbReference type="InterPro" id="IPR011042">
    <property type="entry name" value="6-blade_b-propeller_TolB-like"/>
</dbReference>
<dbReference type="PANTHER" id="PTHR36842:SF1">
    <property type="entry name" value="PROTEIN TOLB"/>
    <property type="match status" value="1"/>
</dbReference>
<sequence length="769" mass="86694">MYILLFLIFFTIPIVNSYGVTNYTKITKGGKHSYLSLSSDKRFLGFAAYGGEYEYECNQVFRLDTTDITDISKLSSGLGISSMPTFVPFTNYNIAFSSNVHKTKVGDLLKNGNVNTCPKHICESTNDLQIQNYCLKYGKDNLLSVYKDYDIFINNVYGNNVVQSTNTSYFIGEITYDRTGKNAAAVNINNKMLSINIVSVINDTTYKVNKVININNLAWGLKYSSDGSRIYFFHHDINDDLTKLSLSKDLFYTKTPSIISYIDLKNYQVKPLLAETDLYTSMSIGNNNDAFIVKNGTVKYLNLSNGIYETVKGFENQNVENVLVSDDYREIFVTIFNNTSKDSDIYVGSLQTSISKNVIYKNDDETFLVLKELSTGEIYNNITHYPGENHIKNVKQLTFGGENAEGYFSFDDKKMTYQATGLKNYGTKCDQIYQLDLTKDQKTHYAKKISTGLGVCTCSYFLNDNQTTLYAGTFGSVTLDASKPGDTCPDKVCQSPQATTDPVLKSLCSPQYYTWDIYPEFDIFIVNKYGKLVQQLTNTSGYDAEAVLSPDGSKIAFTSMRTGDLELFTMNVDGSDLRQITFDLGYDGGSFFSPDGKKLVFRASRPKSAADVELYKTLLKYNMVEPVAMELFVVNVDGTNLRQITHLGKSSWAPYYLNDNKRIIFSSDFNATEGFSSFDLYVINDDGTGLEHVTNDPYNFNAFPMMNYEGTKIVWGSSRNAPFPTSRDDATINLFLADWVDLPKSNNSSIKNYTLISCILAILYFFRYY</sequence>
<dbReference type="WBParaSite" id="PTRK_0001141500.1">
    <property type="protein sequence ID" value="PTRK_0001141500.1"/>
    <property type="gene ID" value="PTRK_0001141500"/>
</dbReference>
<protein>
    <submittedName>
        <fullName evidence="4">DPPIV_N domain-containing protein</fullName>
    </submittedName>
</protein>
<dbReference type="Pfam" id="PF07676">
    <property type="entry name" value="PD40"/>
    <property type="match status" value="2"/>
</dbReference>
<evidence type="ECO:0000313" key="3">
    <source>
        <dbReference type="Proteomes" id="UP000038045"/>
    </source>
</evidence>
<dbReference type="InterPro" id="IPR011659">
    <property type="entry name" value="WD40"/>
</dbReference>
<organism evidence="3 4">
    <name type="scientific">Parastrongyloides trichosuri</name>
    <name type="common">Possum-specific nematode worm</name>
    <dbReference type="NCBI Taxonomy" id="131310"/>
    <lineage>
        <taxon>Eukaryota</taxon>
        <taxon>Metazoa</taxon>
        <taxon>Ecdysozoa</taxon>
        <taxon>Nematoda</taxon>
        <taxon>Chromadorea</taxon>
        <taxon>Rhabditida</taxon>
        <taxon>Tylenchina</taxon>
        <taxon>Panagrolaimomorpha</taxon>
        <taxon>Strongyloidoidea</taxon>
        <taxon>Strongyloididae</taxon>
        <taxon>Parastrongyloides</taxon>
    </lineage>
</organism>
<reference evidence="4" key="1">
    <citation type="submission" date="2017-02" db="UniProtKB">
        <authorList>
            <consortium name="WormBaseParasite"/>
        </authorList>
    </citation>
    <scope>IDENTIFICATION</scope>
</reference>
<dbReference type="Proteomes" id="UP000038045">
    <property type="component" value="Unplaced"/>
</dbReference>
<dbReference type="STRING" id="131310.A0A0N4ZSD5"/>
<name>A0A0N4ZSD5_PARTI</name>
<evidence type="ECO:0000313" key="4">
    <source>
        <dbReference type="WBParaSite" id="PTRK_0001141500.1"/>
    </source>
</evidence>
<dbReference type="AlphaFoldDB" id="A0A0N4ZSD5"/>
<evidence type="ECO:0000256" key="1">
    <source>
        <dbReference type="ARBA" id="ARBA00009820"/>
    </source>
</evidence>
<proteinExistence type="inferred from homology"/>